<dbReference type="Proteomes" id="UP001333110">
    <property type="component" value="Unassembled WGS sequence"/>
</dbReference>
<keyword evidence="2" id="KW-1185">Reference proteome</keyword>
<organism evidence="1 2">
    <name type="scientific">Mycteria americana</name>
    <name type="common">Wood stork</name>
    <dbReference type="NCBI Taxonomy" id="33587"/>
    <lineage>
        <taxon>Eukaryota</taxon>
        <taxon>Metazoa</taxon>
        <taxon>Chordata</taxon>
        <taxon>Craniata</taxon>
        <taxon>Vertebrata</taxon>
        <taxon>Euteleostomi</taxon>
        <taxon>Archelosauria</taxon>
        <taxon>Archosauria</taxon>
        <taxon>Dinosauria</taxon>
        <taxon>Saurischia</taxon>
        <taxon>Theropoda</taxon>
        <taxon>Coelurosauria</taxon>
        <taxon>Aves</taxon>
        <taxon>Neognathae</taxon>
        <taxon>Neoaves</taxon>
        <taxon>Aequornithes</taxon>
        <taxon>Ciconiiformes</taxon>
        <taxon>Ciconiidae</taxon>
        <taxon>Mycteria</taxon>
    </lineage>
</organism>
<protein>
    <submittedName>
        <fullName evidence="1">Uncharacterized protein</fullName>
    </submittedName>
</protein>
<dbReference type="EMBL" id="JAUNZN010000001">
    <property type="protein sequence ID" value="KAK4828692.1"/>
    <property type="molecule type" value="Genomic_DNA"/>
</dbReference>
<name>A0AAN7S4Y9_MYCAM</name>
<accession>A0AAN7S4Y9</accession>
<sequence>MMERGLVSTSASSFNTLGWISSGPIDFQKESNNNKNIGNTINQNHRITESYRLEKTLKIIESNRKPNTTKTTTIPCL</sequence>
<dbReference type="AlphaFoldDB" id="A0AAN7S4Y9"/>
<gene>
    <name evidence="1" type="ORF">QYF61_000530</name>
</gene>
<proteinExistence type="predicted"/>
<comment type="caution">
    <text evidence="1">The sequence shown here is derived from an EMBL/GenBank/DDBJ whole genome shotgun (WGS) entry which is preliminary data.</text>
</comment>
<evidence type="ECO:0000313" key="1">
    <source>
        <dbReference type="EMBL" id="KAK4828692.1"/>
    </source>
</evidence>
<evidence type="ECO:0000313" key="2">
    <source>
        <dbReference type="Proteomes" id="UP001333110"/>
    </source>
</evidence>
<reference evidence="1 2" key="1">
    <citation type="journal article" date="2023" name="J. Hered.">
        <title>Chromosome-level genome of the wood stork (Mycteria americana) provides insight into avian chromosome evolution.</title>
        <authorList>
            <person name="Flamio R. Jr."/>
            <person name="Ramstad K.M."/>
        </authorList>
    </citation>
    <scope>NUCLEOTIDE SEQUENCE [LARGE SCALE GENOMIC DNA]</scope>
    <source>
        <strain evidence="1">JAX WOST 10</strain>
    </source>
</reference>